<dbReference type="PANTHER" id="PTHR30015:SF6">
    <property type="entry name" value="SLL1429 PROTEIN"/>
    <property type="match status" value="1"/>
</dbReference>
<dbReference type="PANTHER" id="PTHR30015">
    <property type="entry name" value="MRR RESTRICTION SYSTEM PROTEIN"/>
    <property type="match status" value="1"/>
</dbReference>
<sequence>MGWTILIIIIIIILFFSSLFGGGSSYTPKVETPEEKAEKERRLQYVKRKNEKEYQWVLEKYGNYIDRFCEIAEREVSARDEWGDENWKALPRLKKECIERIGRQYLRDGHTKYDDFTEHDMDRWFYYSDYPKGSKEISEGLSLPQWASKLFSEGLDNRFQEYHEKRKGRYIEDKVDTSNMTGVEFENYLMSLLKNMGFEASGTPTTGDQGADVIASKNGKTFVIQAKRHSKPIGNKAVQEVLAARNFYNGDSGVVVTNNTFTPSAKALAVRNDITLISGREIPQLAGILDKE</sequence>
<dbReference type="GO" id="GO:0015666">
    <property type="term" value="F:restriction endodeoxyribonuclease activity"/>
    <property type="evidence" value="ECO:0007669"/>
    <property type="project" value="TreeGrafter"/>
</dbReference>
<accession>A0A1F8DIQ5</accession>
<dbReference type="AlphaFoldDB" id="A0A1F8DIQ5"/>
<proteinExistence type="predicted"/>
<gene>
    <name evidence="2" type="ORF">A2594_02645</name>
</gene>
<dbReference type="SUPFAM" id="SSF52980">
    <property type="entry name" value="Restriction endonuclease-like"/>
    <property type="match status" value="1"/>
</dbReference>
<dbReference type="GO" id="GO:0009307">
    <property type="term" value="P:DNA restriction-modification system"/>
    <property type="evidence" value="ECO:0007669"/>
    <property type="project" value="InterPro"/>
</dbReference>
<dbReference type="Proteomes" id="UP000176775">
    <property type="component" value="Unassembled WGS sequence"/>
</dbReference>
<dbReference type="InterPro" id="IPR011856">
    <property type="entry name" value="tRNA_endonuc-like_dom_sf"/>
</dbReference>
<feature type="domain" description="Restriction endonuclease type IV Mrr" evidence="1">
    <location>
        <begin position="178"/>
        <end position="284"/>
    </location>
</feature>
<dbReference type="Gene3D" id="3.40.1350.10">
    <property type="match status" value="1"/>
</dbReference>
<comment type="caution">
    <text evidence="2">The sequence shown here is derived from an EMBL/GenBank/DDBJ whole genome shotgun (WGS) entry which is preliminary data.</text>
</comment>
<dbReference type="GO" id="GO:0003677">
    <property type="term" value="F:DNA binding"/>
    <property type="evidence" value="ECO:0007669"/>
    <property type="project" value="InterPro"/>
</dbReference>
<dbReference type="Pfam" id="PF04471">
    <property type="entry name" value="Mrr_cat"/>
    <property type="match status" value="1"/>
</dbReference>
<evidence type="ECO:0000259" key="1">
    <source>
        <dbReference type="Pfam" id="PF04471"/>
    </source>
</evidence>
<evidence type="ECO:0000313" key="2">
    <source>
        <dbReference type="EMBL" id="OGM88266.1"/>
    </source>
</evidence>
<protein>
    <recommendedName>
        <fullName evidence="1">Restriction endonuclease type IV Mrr domain-containing protein</fullName>
    </recommendedName>
</protein>
<dbReference type="EMBL" id="MGIK01000013">
    <property type="protein sequence ID" value="OGM88266.1"/>
    <property type="molecule type" value="Genomic_DNA"/>
</dbReference>
<dbReference type="InterPro" id="IPR007560">
    <property type="entry name" value="Restrct_endonuc_IV_Mrr"/>
</dbReference>
<organism evidence="2 3">
    <name type="scientific">Candidatus Woesebacteria bacterium RIFOXYD1_FULL_41_28</name>
    <dbReference type="NCBI Taxonomy" id="1802550"/>
    <lineage>
        <taxon>Bacteria</taxon>
        <taxon>Candidatus Woeseibacteriota</taxon>
    </lineage>
</organism>
<evidence type="ECO:0000313" key="3">
    <source>
        <dbReference type="Proteomes" id="UP000176775"/>
    </source>
</evidence>
<dbReference type="InterPro" id="IPR011335">
    <property type="entry name" value="Restrct_endonuc-II-like"/>
</dbReference>
<name>A0A1F8DIQ5_9BACT</name>
<dbReference type="InterPro" id="IPR052906">
    <property type="entry name" value="Type_IV_Methyl-Rstrct_Enzyme"/>
</dbReference>
<reference evidence="2 3" key="1">
    <citation type="journal article" date="2016" name="Nat. Commun.">
        <title>Thousands of microbial genomes shed light on interconnected biogeochemical processes in an aquifer system.</title>
        <authorList>
            <person name="Anantharaman K."/>
            <person name="Brown C.T."/>
            <person name="Hug L.A."/>
            <person name="Sharon I."/>
            <person name="Castelle C.J."/>
            <person name="Probst A.J."/>
            <person name="Thomas B.C."/>
            <person name="Singh A."/>
            <person name="Wilkins M.J."/>
            <person name="Karaoz U."/>
            <person name="Brodie E.L."/>
            <person name="Williams K.H."/>
            <person name="Hubbard S.S."/>
            <person name="Banfield J.F."/>
        </authorList>
    </citation>
    <scope>NUCLEOTIDE SEQUENCE [LARGE SCALE GENOMIC DNA]</scope>
</reference>